<dbReference type="SUPFAM" id="SSF51735">
    <property type="entry name" value="NAD(P)-binding Rossmann-fold domains"/>
    <property type="match status" value="1"/>
</dbReference>
<comment type="caution">
    <text evidence="5">The sequence shown here is derived from an EMBL/GenBank/DDBJ whole genome shotgun (WGS) entry which is preliminary data.</text>
</comment>
<dbReference type="Pfam" id="PF01370">
    <property type="entry name" value="Epimerase"/>
    <property type="match status" value="1"/>
</dbReference>
<keyword evidence="2" id="KW-0560">Oxidoreductase</keyword>
<evidence type="ECO:0000313" key="6">
    <source>
        <dbReference type="Proteomes" id="UP001595823"/>
    </source>
</evidence>
<protein>
    <submittedName>
        <fullName evidence="5">NAD-dependent epimerase/dehydratase family protein</fullName>
    </submittedName>
</protein>
<sequence>MSSKPVLVTGGAGLIGTALRRKLNRPLRLLDIAAAEPPAPGEDVEIVSGSATDPEAMEAAAEGVSAIVHLAGIPGEAPWNDISEANLHSTQVALEAARSQGIDRFVYASSNHASGFQERDDLPEGGLPDDVDFAPDTYYGVTKVASEALCRLYADRFGMDALCLRIGTCRETPHDARSLSTWLSLDDCARLVEAALDAPSPGFRQVWGVSANTRRWWSTAGGDAIGYRPEDDAEAFAERILAAEGPIDPADPAHRYVGGRFTIAPLGE</sequence>
<name>A0ABV8U3Y7_9ACTN</name>
<proteinExistence type="inferred from homology"/>
<dbReference type="RefSeq" id="WP_380625196.1">
    <property type="nucleotide sequence ID" value="NZ_JBHSDK010000061.1"/>
</dbReference>
<evidence type="ECO:0000313" key="5">
    <source>
        <dbReference type="EMBL" id="MFC4337824.1"/>
    </source>
</evidence>
<accession>A0ABV8U3Y7</accession>
<dbReference type="EMBL" id="JBHSDK010000061">
    <property type="protein sequence ID" value="MFC4337824.1"/>
    <property type="molecule type" value="Genomic_DNA"/>
</dbReference>
<reference evidence="6" key="1">
    <citation type="journal article" date="2019" name="Int. J. Syst. Evol. Microbiol.">
        <title>The Global Catalogue of Microorganisms (GCM) 10K type strain sequencing project: providing services to taxonomists for standard genome sequencing and annotation.</title>
        <authorList>
            <consortium name="The Broad Institute Genomics Platform"/>
            <consortium name="The Broad Institute Genome Sequencing Center for Infectious Disease"/>
            <person name="Wu L."/>
            <person name="Ma J."/>
        </authorList>
    </citation>
    <scope>NUCLEOTIDE SEQUENCE [LARGE SCALE GENOMIC DNA]</scope>
    <source>
        <strain evidence="6">IBRC-M 10908</strain>
    </source>
</reference>
<dbReference type="CDD" id="cd08946">
    <property type="entry name" value="SDR_e"/>
    <property type="match status" value="1"/>
</dbReference>
<organism evidence="5 6">
    <name type="scientific">Salininema proteolyticum</name>
    <dbReference type="NCBI Taxonomy" id="1607685"/>
    <lineage>
        <taxon>Bacteria</taxon>
        <taxon>Bacillati</taxon>
        <taxon>Actinomycetota</taxon>
        <taxon>Actinomycetes</taxon>
        <taxon>Glycomycetales</taxon>
        <taxon>Glycomycetaceae</taxon>
        <taxon>Salininema</taxon>
    </lineage>
</organism>
<comment type="similarity">
    <text evidence="1">Belongs to the NAD(P)-dependent epimerase/dehydratase family.</text>
</comment>
<evidence type="ECO:0000256" key="2">
    <source>
        <dbReference type="ARBA" id="ARBA00023002"/>
    </source>
</evidence>
<evidence type="ECO:0000256" key="3">
    <source>
        <dbReference type="ARBA" id="ARBA00023027"/>
    </source>
</evidence>
<dbReference type="PANTHER" id="PTHR43103:SF5">
    <property type="entry name" value="4-EPIMERASE, PUTATIVE (AFU_ORTHOLOGUE AFUA_7G00360)-RELATED"/>
    <property type="match status" value="1"/>
</dbReference>
<dbReference type="Proteomes" id="UP001595823">
    <property type="component" value="Unassembled WGS sequence"/>
</dbReference>
<evidence type="ECO:0000259" key="4">
    <source>
        <dbReference type="Pfam" id="PF01370"/>
    </source>
</evidence>
<dbReference type="InterPro" id="IPR001509">
    <property type="entry name" value="Epimerase_deHydtase"/>
</dbReference>
<feature type="domain" description="NAD-dependent epimerase/dehydratase" evidence="4">
    <location>
        <begin position="6"/>
        <end position="167"/>
    </location>
</feature>
<keyword evidence="6" id="KW-1185">Reference proteome</keyword>
<dbReference type="Gene3D" id="3.40.50.720">
    <property type="entry name" value="NAD(P)-binding Rossmann-like Domain"/>
    <property type="match status" value="1"/>
</dbReference>
<dbReference type="PANTHER" id="PTHR43103">
    <property type="entry name" value="NUCLEOSIDE-DIPHOSPHATE-SUGAR EPIMERASE"/>
    <property type="match status" value="1"/>
</dbReference>
<keyword evidence="3" id="KW-0520">NAD</keyword>
<dbReference type="InterPro" id="IPR036291">
    <property type="entry name" value="NAD(P)-bd_dom_sf"/>
</dbReference>
<gene>
    <name evidence="5" type="ORF">ACFPET_21755</name>
</gene>
<evidence type="ECO:0000256" key="1">
    <source>
        <dbReference type="ARBA" id="ARBA00007637"/>
    </source>
</evidence>